<protein>
    <submittedName>
        <fullName evidence="1">Uncharacterized protein</fullName>
    </submittedName>
</protein>
<comment type="caution">
    <text evidence="1">The sequence shown here is derived from an EMBL/GenBank/DDBJ whole genome shotgun (WGS) entry which is preliminary data.</text>
</comment>
<dbReference type="AlphaFoldDB" id="A0A0F9A9E9"/>
<sequence length="98" mass="10743">MPRRSPRLDGGLAVEDEIATALRAARIRLFKAALDDYGVQGNPYALRGLAARIGVHASTLHGWESCQGRPQSFATYHRWAHAVGKRFAVMIDGKGIEN</sequence>
<evidence type="ECO:0000313" key="1">
    <source>
        <dbReference type="EMBL" id="KKK75149.1"/>
    </source>
</evidence>
<name>A0A0F9A9E9_9ZZZZ</name>
<reference evidence="1" key="1">
    <citation type="journal article" date="2015" name="Nature">
        <title>Complex archaea that bridge the gap between prokaryotes and eukaryotes.</title>
        <authorList>
            <person name="Spang A."/>
            <person name="Saw J.H."/>
            <person name="Jorgensen S.L."/>
            <person name="Zaremba-Niedzwiedzka K."/>
            <person name="Martijn J."/>
            <person name="Lind A.E."/>
            <person name="van Eijk R."/>
            <person name="Schleper C."/>
            <person name="Guy L."/>
            <person name="Ettema T.J."/>
        </authorList>
    </citation>
    <scope>NUCLEOTIDE SEQUENCE</scope>
</reference>
<gene>
    <name evidence="1" type="ORF">LCGC14_2876650</name>
</gene>
<accession>A0A0F9A9E9</accession>
<organism evidence="1">
    <name type="scientific">marine sediment metagenome</name>
    <dbReference type="NCBI Taxonomy" id="412755"/>
    <lineage>
        <taxon>unclassified sequences</taxon>
        <taxon>metagenomes</taxon>
        <taxon>ecological metagenomes</taxon>
    </lineage>
</organism>
<proteinExistence type="predicted"/>
<dbReference type="EMBL" id="LAZR01055995">
    <property type="protein sequence ID" value="KKK75149.1"/>
    <property type="molecule type" value="Genomic_DNA"/>
</dbReference>